<dbReference type="AlphaFoldDB" id="A0AAU9SJQ3"/>
<dbReference type="Proteomes" id="UP000836841">
    <property type="component" value="Chromosome 5"/>
</dbReference>
<evidence type="ECO:0000313" key="2">
    <source>
        <dbReference type="EMBL" id="CAH2064813.1"/>
    </source>
</evidence>
<evidence type="ECO:0000256" key="1">
    <source>
        <dbReference type="SAM" id="MobiDB-lite"/>
    </source>
</evidence>
<sequence>YYTSLIPPANGSDWLGFHTFVKALNTQIRIIGTIVIKLDPTNGGGQETKKMQQKINDQPKYSKREKALVQRDKGLEEDKK</sequence>
<name>A0AAU9SJQ3_THLAR</name>
<keyword evidence="3" id="KW-1185">Reference proteome</keyword>
<feature type="non-terminal residue" evidence="2">
    <location>
        <position position="80"/>
    </location>
</feature>
<feature type="non-terminal residue" evidence="2">
    <location>
        <position position="1"/>
    </location>
</feature>
<dbReference type="EMBL" id="OU466861">
    <property type="protein sequence ID" value="CAH2064813.1"/>
    <property type="molecule type" value="Genomic_DNA"/>
</dbReference>
<accession>A0AAU9SJQ3</accession>
<feature type="compositionally biased region" description="Basic and acidic residues" evidence="1">
    <location>
        <begin position="60"/>
        <end position="80"/>
    </location>
</feature>
<protein>
    <submittedName>
        <fullName evidence="2">Uncharacterized protein</fullName>
    </submittedName>
</protein>
<gene>
    <name evidence="2" type="ORF">TAV2_LOCUS17219</name>
</gene>
<evidence type="ECO:0000313" key="3">
    <source>
        <dbReference type="Proteomes" id="UP000836841"/>
    </source>
</evidence>
<organism evidence="2 3">
    <name type="scientific">Thlaspi arvense</name>
    <name type="common">Field penny-cress</name>
    <dbReference type="NCBI Taxonomy" id="13288"/>
    <lineage>
        <taxon>Eukaryota</taxon>
        <taxon>Viridiplantae</taxon>
        <taxon>Streptophyta</taxon>
        <taxon>Embryophyta</taxon>
        <taxon>Tracheophyta</taxon>
        <taxon>Spermatophyta</taxon>
        <taxon>Magnoliopsida</taxon>
        <taxon>eudicotyledons</taxon>
        <taxon>Gunneridae</taxon>
        <taxon>Pentapetalae</taxon>
        <taxon>rosids</taxon>
        <taxon>malvids</taxon>
        <taxon>Brassicales</taxon>
        <taxon>Brassicaceae</taxon>
        <taxon>Thlaspideae</taxon>
        <taxon>Thlaspi</taxon>
    </lineage>
</organism>
<reference evidence="2 3" key="1">
    <citation type="submission" date="2022-03" db="EMBL/GenBank/DDBJ databases">
        <authorList>
            <person name="Nunn A."/>
            <person name="Chopra R."/>
            <person name="Nunn A."/>
            <person name="Contreras Garrido A."/>
        </authorList>
    </citation>
    <scope>NUCLEOTIDE SEQUENCE [LARGE SCALE GENOMIC DNA]</scope>
</reference>
<proteinExistence type="predicted"/>
<feature type="region of interest" description="Disordered" evidence="1">
    <location>
        <begin position="40"/>
        <end position="80"/>
    </location>
</feature>